<dbReference type="EMBL" id="JAIWYP010000011">
    <property type="protein sequence ID" value="KAH3738079.1"/>
    <property type="molecule type" value="Genomic_DNA"/>
</dbReference>
<sequence>MLRLSCLSSHLIFAYGPIWDADQLSSGVSFLGEYLQLLSRLAHLLSIYIQVPAQVVSMPPSLPFSLGVPCERLPYRILDAGLRRV</sequence>
<evidence type="ECO:0000313" key="2">
    <source>
        <dbReference type="Proteomes" id="UP000828390"/>
    </source>
</evidence>
<evidence type="ECO:0000313" key="1">
    <source>
        <dbReference type="EMBL" id="KAH3738079.1"/>
    </source>
</evidence>
<proteinExistence type="predicted"/>
<reference evidence="1" key="1">
    <citation type="journal article" date="2019" name="bioRxiv">
        <title>The Genome of the Zebra Mussel, Dreissena polymorpha: A Resource for Invasive Species Research.</title>
        <authorList>
            <person name="McCartney M.A."/>
            <person name="Auch B."/>
            <person name="Kono T."/>
            <person name="Mallez S."/>
            <person name="Zhang Y."/>
            <person name="Obille A."/>
            <person name="Becker A."/>
            <person name="Abrahante J.E."/>
            <person name="Garbe J."/>
            <person name="Badalamenti J.P."/>
            <person name="Herman A."/>
            <person name="Mangelson H."/>
            <person name="Liachko I."/>
            <person name="Sullivan S."/>
            <person name="Sone E.D."/>
            <person name="Koren S."/>
            <person name="Silverstein K.A.T."/>
            <person name="Beckman K.B."/>
            <person name="Gohl D.M."/>
        </authorList>
    </citation>
    <scope>NUCLEOTIDE SEQUENCE</scope>
    <source>
        <strain evidence="1">Duluth1</strain>
        <tissue evidence="1">Whole animal</tissue>
    </source>
</reference>
<dbReference type="Proteomes" id="UP000828390">
    <property type="component" value="Unassembled WGS sequence"/>
</dbReference>
<gene>
    <name evidence="1" type="ORF">DPMN_044691</name>
</gene>
<accession>A0A9D4D4Z5</accession>
<comment type="caution">
    <text evidence="1">The sequence shown here is derived from an EMBL/GenBank/DDBJ whole genome shotgun (WGS) entry which is preliminary data.</text>
</comment>
<protein>
    <submittedName>
        <fullName evidence="1">Uncharacterized protein</fullName>
    </submittedName>
</protein>
<reference evidence="1" key="2">
    <citation type="submission" date="2020-11" db="EMBL/GenBank/DDBJ databases">
        <authorList>
            <person name="McCartney M.A."/>
            <person name="Auch B."/>
            <person name="Kono T."/>
            <person name="Mallez S."/>
            <person name="Becker A."/>
            <person name="Gohl D.M."/>
            <person name="Silverstein K.A.T."/>
            <person name="Koren S."/>
            <person name="Bechman K.B."/>
            <person name="Herman A."/>
            <person name="Abrahante J.E."/>
            <person name="Garbe J."/>
        </authorList>
    </citation>
    <scope>NUCLEOTIDE SEQUENCE</scope>
    <source>
        <strain evidence="1">Duluth1</strain>
        <tissue evidence="1">Whole animal</tissue>
    </source>
</reference>
<keyword evidence="2" id="KW-1185">Reference proteome</keyword>
<organism evidence="1 2">
    <name type="scientific">Dreissena polymorpha</name>
    <name type="common">Zebra mussel</name>
    <name type="synonym">Mytilus polymorpha</name>
    <dbReference type="NCBI Taxonomy" id="45954"/>
    <lineage>
        <taxon>Eukaryota</taxon>
        <taxon>Metazoa</taxon>
        <taxon>Spiralia</taxon>
        <taxon>Lophotrochozoa</taxon>
        <taxon>Mollusca</taxon>
        <taxon>Bivalvia</taxon>
        <taxon>Autobranchia</taxon>
        <taxon>Heteroconchia</taxon>
        <taxon>Euheterodonta</taxon>
        <taxon>Imparidentia</taxon>
        <taxon>Neoheterodontei</taxon>
        <taxon>Myida</taxon>
        <taxon>Dreissenoidea</taxon>
        <taxon>Dreissenidae</taxon>
        <taxon>Dreissena</taxon>
    </lineage>
</organism>
<dbReference type="AlphaFoldDB" id="A0A9D4D4Z5"/>
<name>A0A9D4D4Z5_DREPO</name>